<accession>A0A2P8D9W2</accession>
<dbReference type="Proteomes" id="UP000240572">
    <property type="component" value="Unassembled WGS sequence"/>
</dbReference>
<dbReference type="InterPro" id="IPR036249">
    <property type="entry name" value="Thioredoxin-like_sf"/>
</dbReference>
<dbReference type="OrthoDB" id="6398367at2"/>
<dbReference type="Gene3D" id="3.40.30.10">
    <property type="entry name" value="Glutaredoxin"/>
    <property type="match status" value="1"/>
</dbReference>
<evidence type="ECO:0008006" key="4">
    <source>
        <dbReference type="Google" id="ProtNLM"/>
    </source>
</evidence>
<reference evidence="2 3" key="1">
    <citation type="submission" date="2018-03" db="EMBL/GenBank/DDBJ databases">
        <title>Genomic Encyclopedia of Type Strains, Phase III (KMG-III): the genomes of soil and plant-associated and newly described type strains.</title>
        <authorList>
            <person name="Whitman W."/>
        </authorList>
    </citation>
    <scope>NUCLEOTIDE SEQUENCE [LARGE SCALE GENOMIC DNA]</scope>
    <source>
        <strain evidence="2 3">CGMCC 1.12700</strain>
    </source>
</reference>
<proteinExistence type="predicted"/>
<keyword evidence="3" id="KW-1185">Reference proteome</keyword>
<name>A0A2P8D9W2_9BACT</name>
<evidence type="ECO:0000256" key="1">
    <source>
        <dbReference type="SAM" id="SignalP"/>
    </source>
</evidence>
<dbReference type="SUPFAM" id="SSF52833">
    <property type="entry name" value="Thioredoxin-like"/>
    <property type="match status" value="1"/>
</dbReference>
<keyword evidence="1" id="KW-0732">Signal</keyword>
<evidence type="ECO:0000313" key="3">
    <source>
        <dbReference type="Proteomes" id="UP000240572"/>
    </source>
</evidence>
<dbReference type="AlphaFoldDB" id="A0A2P8D9W2"/>
<evidence type="ECO:0000313" key="2">
    <source>
        <dbReference type="EMBL" id="PSK93987.1"/>
    </source>
</evidence>
<comment type="caution">
    <text evidence="2">The sequence shown here is derived from an EMBL/GenBank/DDBJ whole genome shotgun (WGS) entry which is preliminary data.</text>
</comment>
<organism evidence="2 3">
    <name type="scientific">Taibaiella chishuiensis</name>
    <dbReference type="NCBI Taxonomy" id="1434707"/>
    <lineage>
        <taxon>Bacteria</taxon>
        <taxon>Pseudomonadati</taxon>
        <taxon>Bacteroidota</taxon>
        <taxon>Chitinophagia</taxon>
        <taxon>Chitinophagales</taxon>
        <taxon>Chitinophagaceae</taxon>
        <taxon>Taibaiella</taxon>
    </lineage>
</organism>
<feature type="signal peptide" evidence="1">
    <location>
        <begin position="1"/>
        <end position="19"/>
    </location>
</feature>
<dbReference type="EMBL" id="PYGD01000001">
    <property type="protein sequence ID" value="PSK93987.1"/>
    <property type="molecule type" value="Genomic_DNA"/>
</dbReference>
<dbReference type="RefSeq" id="WP_146146620.1">
    <property type="nucleotide sequence ID" value="NZ_PYGD01000001.1"/>
</dbReference>
<protein>
    <recommendedName>
        <fullName evidence="4">Thioredoxin</fullName>
    </recommendedName>
</protein>
<gene>
    <name evidence="2" type="ORF">B0I18_101136</name>
</gene>
<sequence length="171" mass="19125">MKRILLLLSLTLGYMSVQAQNKSDYEVIPSENNTEVIYKGQCTFDDIGKVAAFHLQENAAAYKPDAAVTAALKEKLGAYRLTLFLGTWCEDSHYLVPQLYKVLEAAGYPLNTITLYAVDRAKKARNHEEETYAITNVPTLIVSQGDKETGRITESVHKSVEQDLLDIIVKK</sequence>
<feature type="chain" id="PRO_5015176968" description="Thioredoxin" evidence="1">
    <location>
        <begin position="20"/>
        <end position="171"/>
    </location>
</feature>